<dbReference type="Proteomes" id="UP000215361">
    <property type="component" value="Unassembled WGS sequence"/>
</dbReference>
<dbReference type="InterPro" id="IPR005531">
    <property type="entry name" value="Asp23"/>
</dbReference>
<protein>
    <submittedName>
        <fullName evidence="2">Alkaline-shock protein</fullName>
    </submittedName>
    <submittedName>
        <fullName evidence="3">Asp23/Gls24 family envelope stress response protein</fullName>
    </submittedName>
</protein>
<sequence length="110" mass="12122">MNNKFNNGSVKISNDIISLIAAEACMEVEGVKAIMTPQSEKVNIQKGAQKSVIIEILDNAVNVRAHIEVDSEYNIKDVCYKVQKKIKENIGMMTGLVVINVDVVCEKISI</sequence>
<proteinExistence type="inferred from homology"/>
<reference evidence="2" key="1">
    <citation type="journal article" date="2017" name="J. Clin. Microbiol.">
        <title>Finegoldia magna Isolated from Orthopedic Joint Implant-Associated Infections.</title>
        <authorList>
            <person name="Soderquist B."/>
            <person name="Bjorklund S."/>
            <person name="Hellmark B."/>
            <person name="Jensen A."/>
            <person name="Bruggemann H."/>
        </authorList>
    </citation>
    <scope>NUCLEOTIDE SEQUENCE</scope>
    <source>
        <strain evidence="2">08T492</strain>
    </source>
</reference>
<reference evidence="3 5" key="3">
    <citation type="submission" date="2020-05" db="EMBL/GenBank/DDBJ databases">
        <title>FDA dAtabase for Regulatory Grade micrObial Sequences (FDA-ARGOS): Supporting development and validation of Infectious Disease Dx tests.</title>
        <authorList>
            <person name="Pederson C."/>
            <person name="Tallon L."/>
            <person name="Sadzewicz L."/>
            <person name="Zhao X."/>
            <person name="Vavikolanu K."/>
            <person name="Mehta A."/>
            <person name="Aluvathingal J."/>
            <person name="Nadendla S."/>
            <person name="Myers T."/>
            <person name="Yan Y."/>
            <person name="Sichtig H."/>
        </authorList>
    </citation>
    <scope>NUCLEOTIDE SEQUENCE [LARGE SCALE GENOMIC DNA]</scope>
    <source>
        <strain evidence="3 5">FDAARGOS_764</strain>
    </source>
</reference>
<evidence type="ECO:0000256" key="1">
    <source>
        <dbReference type="ARBA" id="ARBA00005721"/>
    </source>
</evidence>
<dbReference type="AlphaFoldDB" id="A0A133MYJ4"/>
<dbReference type="EMBL" id="CP054000">
    <property type="protein sequence ID" value="QKH80067.1"/>
    <property type="molecule type" value="Genomic_DNA"/>
</dbReference>
<evidence type="ECO:0000313" key="4">
    <source>
        <dbReference type="Proteomes" id="UP000215361"/>
    </source>
</evidence>
<evidence type="ECO:0000313" key="2">
    <source>
        <dbReference type="EMBL" id="OXZ38199.1"/>
    </source>
</evidence>
<name>A0A133MYJ4_FINMA</name>
<gene>
    <name evidence="2" type="ORF">B9N56_04115</name>
    <name evidence="3" type="ORF">FOC70_06790</name>
</gene>
<organism evidence="2 4">
    <name type="scientific">Finegoldia magna</name>
    <name type="common">Peptostreptococcus magnus</name>
    <dbReference type="NCBI Taxonomy" id="1260"/>
    <lineage>
        <taxon>Bacteria</taxon>
        <taxon>Bacillati</taxon>
        <taxon>Bacillota</taxon>
        <taxon>Tissierellia</taxon>
        <taxon>Tissierellales</taxon>
        <taxon>Peptoniphilaceae</taxon>
        <taxon>Finegoldia</taxon>
    </lineage>
</organism>
<comment type="similarity">
    <text evidence="1">Belongs to the asp23 family.</text>
</comment>
<dbReference type="Proteomes" id="UP000502899">
    <property type="component" value="Chromosome"/>
</dbReference>
<dbReference type="RefSeq" id="WP_002837875.1">
    <property type="nucleotide sequence ID" value="NZ_CABKMR010000001.1"/>
</dbReference>
<dbReference type="EMBL" id="NDYI01000011">
    <property type="protein sequence ID" value="OXZ38199.1"/>
    <property type="molecule type" value="Genomic_DNA"/>
</dbReference>
<accession>A0A133MYJ4</accession>
<reference evidence="4" key="2">
    <citation type="submission" date="2017-04" db="EMBL/GenBank/DDBJ databases">
        <title>Finegoldia magna isolated from orthopedic joint implant-associated infections.</title>
        <authorList>
            <person name="Bjorklund S."/>
            <person name="Bruggemann H."/>
            <person name="Jensen A."/>
            <person name="Hellmark B."/>
            <person name="Soderquist B."/>
        </authorList>
    </citation>
    <scope>NUCLEOTIDE SEQUENCE [LARGE SCALE GENOMIC DNA]</scope>
    <source>
        <strain evidence="4">08T492</strain>
    </source>
</reference>
<evidence type="ECO:0000313" key="5">
    <source>
        <dbReference type="Proteomes" id="UP000502899"/>
    </source>
</evidence>
<evidence type="ECO:0000313" key="3">
    <source>
        <dbReference type="EMBL" id="QKH80067.1"/>
    </source>
</evidence>
<dbReference type="Pfam" id="PF03780">
    <property type="entry name" value="Asp23"/>
    <property type="match status" value="1"/>
</dbReference>